<dbReference type="PANTHER" id="PTHR24092:SF157">
    <property type="entry name" value="PHOSPHOLIPID-TRANSPORTING ATPASE"/>
    <property type="match status" value="1"/>
</dbReference>
<keyword evidence="4" id="KW-0472">Membrane</keyword>
<evidence type="ECO:0000256" key="4">
    <source>
        <dbReference type="SAM" id="Phobius"/>
    </source>
</evidence>
<dbReference type="PANTHER" id="PTHR24092">
    <property type="entry name" value="PROBABLE PHOSPHOLIPID-TRANSPORTING ATPASE"/>
    <property type="match status" value="1"/>
</dbReference>
<dbReference type="OrthoDB" id="377733at2759"/>
<keyword evidence="7" id="KW-1185">Reference proteome</keyword>
<dbReference type="Proteomes" id="UP000626092">
    <property type="component" value="Unassembled WGS sequence"/>
</dbReference>
<evidence type="ECO:0000256" key="3">
    <source>
        <dbReference type="ARBA" id="ARBA00022842"/>
    </source>
</evidence>
<dbReference type="EMBL" id="WJXA01000013">
    <property type="protein sequence ID" value="KAF7121036.1"/>
    <property type="molecule type" value="Genomic_DNA"/>
</dbReference>
<name>A0A834G3U6_RHOSS</name>
<organism evidence="6 7">
    <name type="scientific">Rhododendron simsii</name>
    <name type="common">Sims's rhododendron</name>
    <dbReference type="NCBI Taxonomy" id="118357"/>
    <lineage>
        <taxon>Eukaryota</taxon>
        <taxon>Viridiplantae</taxon>
        <taxon>Streptophyta</taxon>
        <taxon>Embryophyta</taxon>
        <taxon>Tracheophyta</taxon>
        <taxon>Spermatophyta</taxon>
        <taxon>Magnoliopsida</taxon>
        <taxon>eudicotyledons</taxon>
        <taxon>Gunneridae</taxon>
        <taxon>Pentapetalae</taxon>
        <taxon>asterids</taxon>
        <taxon>Ericales</taxon>
        <taxon>Ericaceae</taxon>
        <taxon>Ericoideae</taxon>
        <taxon>Rhodoreae</taxon>
        <taxon>Rhododendron</taxon>
    </lineage>
</organism>
<dbReference type="InterPro" id="IPR032630">
    <property type="entry name" value="P_typ_ATPase_c"/>
</dbReference>
<dbReference type="InterPro" id="IPR023214">
    <property type="entry name" value="HAD_sf"/>
</dbReference>
<comment type="caution">
    <text evidence="6">The sequence shown here is derived from an EMBL/GenBank/DDBJ whole genome shotgun (WGS) entry which is preliminary data.</text>
</comment>
<keyword evidence="3" id="KW-0460">Magnesium</keyword>
<gene>
    <name evidence="6" type="ORF">RHSIM_Rhsim13G0127400</name>
</gene>
<keyword evidence="4" id="KW-0812">Transmembrane</keyword>
<dbReference type="GO" id="GO:0005886">
    <property type="term" value="C:plasma membrane"/>
    <property type="evidence" value="ECO:0007669"/>
    <property type="project" value="TreeGrafter"/>
</dbReference>
<keyword evidence="4" id="KW-1133">Transmembrane helix</keyword>
<dbReference type="GO" id="GO:0045332">
    <property type="term" value="P:phospholipid translocation"/>
    <property type="evidence" value="ECO:0007669"/>
    <property type="project" value="TreeGrafter"/>
</dbReference>
<dbReference type="GO" id="GO:0046872">
    <property type="term" value="F:metal ion binding"/>
    <property type="evidence" value="ECO:0007669"/>
    <property type="project" value="UniProtKB-KW"/>
</dbReference>
<sequence length="884" mass="101904">MLWGYDYLTGVIGDDRRWHIGKNVLAKCRKMFNDKMWEEFICSWGLVVPSSSVAQYEERLCVLKRNFEMVPAALEYVEKNWLVPYKEKFVGFWTDKIMHFENLTSNRKCLIGGILYGGDINDVDLATSQRMNIDIERCYYRKRLFKGGHENVMENSKISSSWKQSVIKGFNFGDDRLMDKMWIRNSNANGMTMFFRVRLYVTRAFLSDKIKVIKSPSVMVVKELDPSSRSKVEREYELLNLLEFRSLLKRMSVIVRNKDGQIFVLCKCADKLGENGQTYQHATSLRFQIMQKMGFGQWLLEETEYQEWNTMVSKAKETMGPQREELLEGASEMIENDLIPLEAVAIVDKLQKGGSVFLLLMHAMKVEILHQIQDSYQMICDEFHKDVPFALVIDGKPLEIALGSDMKDQFSYSWQLIALLSYAAAYPRSRKLFLEEATAMQALMARSFYVSTPAVWMMKKQNYHPGLGLGKRSQGIPQMIDPPHNQYTFGLGYTPTKAEIEEKRKESMEKAKGNTVKEKALAIQKMLNGWFVREGEDFPFCGFAETWEDEVTKQRHHGMQIFFDQECTVSDIEEVLTNSPLDWVEVLSKLRKKTLSPQEHLELALPIMKITRSVKEFTSKTTFAIGDGANDVGMFQELDIGVGISGHGRNAVMASDFLMPQFPFLDWLLIVHRHWCCQRVAKMILYFVYKNVVFGLSLFYYEVCTNFSGGVLYDDWSMAMFNAGISTMVVLEQDISAQVCLQIAPTSLGSNISSFGDPSRILTRSISLLKQCSEAIGPSPLYWNFTLLVVVVSLLPYSLHLIVQWLFYPMDDQVIREMKHCRKDGRDTEMRARELQYSRRTTQIGFSARVEAKISSLREQLHEKKTSLYKSVTSNPIFCYRTNI</sequence>
<comment type="subcellular location">
    <subcellularLocation>
        <location evidence="1">Membrane</location>
        <topology evidence="1">Multi-pass membrane protein</topology>
    </subcellularLocation>
</comment>
<dbReference type="GO" id="GO:0003676">
    <property type="term" value="F:nucleic acid binding"/>
    <property type="evidence" value="ECO:0007669"/>
    <property type="project" value="InterPro"/>
</dbReference>
<protein>
    <recommendedName>
        <fullName evidence="5">G-patch domain-containing protein</fullName>
    </recommendedName>
</protein>
<evidence type="ECO:0000256" key="1">
    <source>
        <dbReference type="ARBA" id="ARBA00004141"/>
    </source>
</evidence>
<evidence type="ECO:0000259" key="5">
    <source>
        <dbReference type="PROSITE" id="PS50174"/>
    </source>
</evidence>
<feature type="transmembrane region" description="Helical" evidence="4">
    <location>
        <begin position="781"/>
        <end position="808"/>
    </location>
</feature>
<dbReference type="Gene3D" id="3.40.1110.10">
    <property type="entry name" value="Calcium-transporting ATPase, cytoplasmic domain N"/>
    <property type="match status" value="1"/>
</dbReference>
<dbReference type="Gene3D" id="3.40.50.1000">
    <property type="entry name" value="HAD superfamily/HAD-like"/>
    <property type="match status" value="1"/>
</dbReference>
<dbReference type="InterPro" id="IPR036412">
    <property type="entry name" value="HAD-like_sf"/>
</dbReference>
<dbReference type="InterPro" id="IPR000467">
    <property type="entry name" value="G_patch_dom"/>
</dbReference>
<evidence type="ECO:0000313" key="6">
    <source>
        <dbReference type="EMBL" id="KAF7121036.1"/>
    </source>
</evidence>
<proteinExistence type="predicted"/>
<keyword evidence="2" id="KW-0479">Metal-binding</keyword>
<dbReference type="GO" id="GO:0000166">
    <property type="term" value="F:nucleotide binding"/>
    <property type="evidence" value="ECO:0007669"/>
    <property type="project" value="InterPro"/>
</dbReference>
<evidence type="ECO:0000256" key="2">
    <source>
        <dbReference type="ARBA" id="ARBA00022723"/>
    </source>
</evidence>
<accession>A0A834G3U6</accession>
<dbReference type="GO" id="GO:0140326">
    <property type="term" value="F:ATPase-coupled intramembrane lipid transporter activity"/>
    <property type="evidence" value="ECO:0007669"/>
    <property type="project" value="TreeGrafter"/>
</dbReference>
<dbReference type="InterPro" id="IPR023299">
    <property type="entry name" value="ATPase_P-typ_cyto_dom_N"/>
</dbReference>
<reference evidence="6" key="1">
    <citation type="submission" date="2019-11" db="EMBL/GenBank/DDBJ databases">
        <authorList>
            <person name="Liu Y."/>
            <person name="Hou J."/>
            <person name="Li T.-Q."/>
            <person name="Guan C.-H."/>
            <person name="Wu X."/>
            <person name="Wu H.-Z."/>
            <person name="Ling F."/>
            <person name="Zhang R."/>
            <person name="Shi X.-G."/>
            <person name="Ren J.-P."/>
            <person name="Chen E.-F."/>
            <person name="Sun J.-M."/>
        </authorList>
    </citation>
    <scope>NUCLEOTIDE SEQUENCE</scope>
    <source>
        <strain evidence="6">Adult_tree_wgs_1</strain>
        <tissue evidence="6">Leaves</tissue>
    </source>
</reference>
<dbReference type="PROSITE" id="PS50174">
    <property type="entry name" value="G_PATCH"/>
    <property type="match status" value="1"/>
</dbReference>
<feature type="domain" description="G-patch" evidence="5">
    <location>
        <begin position="450"/>
        <end position="496"/>
    </location>
</feature>
<dbReference type="SUPFAM" id="SSF56784">
    <property type="entry name" value="HAD-like"/>
    <property type="match status" value="1"/>
</dbReference>
<dbReference type="AlphaFoldDB" id="A0A834G3U6"/>
<dbReference type="Pfam" id="PF16212">
    <property type="entry name" value="PhoLip_ATPase_C"/>
    <property type="match status" value="1"/>
</dbReference>
<evidence type="ECO:0000313" key="7">
    <source>
        <dbReference type="Proteomes" id="UP000626092"/>
    </source>
</evidence>